<evidence type="ECO:0000313" key="2">
    <source>
        <dbReference type="Proteomes" id="UP000000768"/>
    </source>
</evidence>
<dbReference type="Gramene" id="KXG20823">
    <property type="protein sequence ID" value="KXG20823"/>
    <property type="gene ID" value="SORBI_3010G258200"/>
</dbReference>
<evidence type="ECO:0000313" key="1">
    <source>
        <dbReference type="EMBL" id="KXG20823.1"/>
    </source>
</evidence>
<dbReference type="InParanoid" id="A0A194YLJ3"/>
<dbReference type="EMBL" id="CM000769">
    <property type="protein sequence ID" value="KXG20823.1"/>
    <property type="molecule type" value="Genomic_DNA"/>
</dbReference>
<reference evidence="2" key="2">
    <citation type="journal article" date="2018" name="Plant J.">
        <title>The Sorghum bicolor reference genome: improved assembly, gene annotations, a transcriptome atlas, and signatures of genome organization.</title>
        <authorList>
            <person name="McCormick R.F."/>
            <person name="Truong S.K."/>
            <person name="Sreedasyam A."/>
            <person name="Jenkins J."/>
            <person name="Shu S."/>
            <person name="Sims D."/>
            <person name="Kennedy M."/>
            <person name="Amirebrahimi M."/>
            <person name="Weers B.D."/>
            <person name="McKinley B."/>
            <person name="Mattison A."/>
            <person name="Morishige D.T."/>
            <person name="Grimwood J."/>
            <person name="Schmutz J."/>
            <person name="Mullet J.E."/>
        </authorList>
    </citation>
    <scope>NUCLEOTIDE SEQUENCE [LARGE SCALE GENOMIC DNA]</scope>
    <source>
        <strain evidence="2">cv. BTx623</strain>
    </source>
</reference>
<dbReference type="AlphaFoldDB" id="A0A194YLJ3"/>
<sequence>MCCCSVMPATAASTVNVDQVSLNNGRNLFLVYFLLMASKVPELFRLLLDV</sequence>
<protein>
    <submittedName>
        <fullName evidence="1">Uncharacterized protein</fullName>
    </submittedName>
</protein>
<name>A0A194YLJ3_SORBI</name>
<keyword evidence="2" id="KW-1185">Reference proteome</keyword>
<accession>A0A194YLJ3</accession>
<proteinExistence type="predicted"/>
<gene>
    <name evidence="1" type="ORF">SORBI_3010G258200</name>
</gene>
<reference evidence="1 2" key="1">
    <citation type="journal article" date="2009" name="Nature">
        <title>The Sorghum bicolor genome and the diversification of grasses.</title>
        <authorList>
            <person name="Paterson A.H."/>
            <person name="Bowers J.E."/>
            <person name="Bruggmann R."/>
            <person name="Dubchak I."/>
            <person name="Grimwood J."/>
            <person name="Gundlach H."/>
            <person name="Haberer G."/>
            <person name="Hellsten U."/>
            <person name="Mitros T."/>
            <person name="Poliakov A."/>
            <person name="Schmutz J."/>
            <person name="Spannagl M."/>
            <person name="Tang H."/>
            <person name="Wang X."/>
            <person name="Wicker T."/>
            <person name="Bharti A.K."/>
            <person name="Chapman J."/>
            <person name="Feltus F.A."/>
            <person name="Gowik U."/>
            <person name="Grigoriev I.V."/>
            <person name="Lyons E."/>
            <person name="Maher C.A."/>
            <person name="Martis M."/>
            <person name="Narechania A."/>
            <person name="Otillar R.P."/>
            <person name="Penning B.W."/>
            <person name="Salamov A.A."/>
            <person name="Wang Y."/>
            <person name="Zhang L."/>
            <person name="Carpita N.C."/>
            <person name="Freeling M."/>
            <person name="Gingle A.R."/>
            <person name="Hash C.T."/>
            <person name="Keller B."/>
            <person name="Klein P."/>
            <person name="Kresovich S."/>
            <person name="McCann M.C."/>
            <person name="Ming R."/>
            <person name="Peterson D.G."/>
            <person name="Mehboob-ur-Rahman"/>
            <person name="Ware D."/>
            <person name="Westhoff P."/>
            <person name="Mayer K.F."/>
            <person name="Messing J."/>
            <person name="Rokhsar D.S."/>
        </authorList>
    </citation>
    <scope>NUCLEOTIDE SEQUENCE [LARGE SCALE GENOMIC DNA]</scope>
    <source>
        <strain evidence="2">cv. BTx623</strain>
    </source>
</reference>
<dbReference type="Proteomes" id="UP000000768">
    <property type="component" value="Chromosome 10"/>
</dbReference>
<organism evidence="1 2">
    <name type="scientific">Sorghum bicolor</name>
    <name type="common">Sorghum</name>
    <name type="synonym">Sorghum vulgare</name>
    <dbReference type="NCBI Taxonomy" id="4558"/>
    <lineage>
        <taxon>Eukaryota</taxon>
        <taxon>Viridiplantae</taxon>
        <taxon>Streptophyta</taxon>
        <taxon>Embryophyta</taxon>
        <taxon>Tracheophyta</taxon>
        <taxon>Spermatophyta</taxon>
        <taxon>Magnoliopsida</taxon>
        <taxon>Liliopsida</taxon>
        <taxon>Poales</taxon>
        <taxon>Poaceae</taxon>
        <taxon>PACMAD clade</taxon>
        <taxon>Panicoideae</taxon>
        <taxon>Andropogonodae</taxon>
        <taxon>Andropogoneae</taxon>
        <taxon>Sorghinae</taxon>
        <taxon>Sorghum</taxon>
    </lineage>
</organism>